<comment type="caution">
    <text evidence="15">The sequence shown here is derived from an EMBL/GenBank/DDBJ whole genome shotgun (WGS) entry which is preliminary data.</text>
</comment>
<keyword evidence="8 12" id="KW-0067">ATP-binding</keyword>
<dbReference type="CDD" id="cd13999">
    <property type="entry name" value="STKc_MAP3K-like"/>
    <property type="match status" value="1"/>
</dbReference>
<dbReference type="PRINTS" id="PR00109">
    <property type="entry name" value="TYRKINASE"/>
</dbReference>
<dbReference type="Pfam" id="PF07714">
    <property type="entry name" value="PK_Tyr_Ser-Thr"/>
    <property type="match status" value="1"/>
</dbReference>
<keyword evidence="16" id="KW-1185">Reference proteome</keyword>
<sequence length="909" mass="100149">MKHIFKKLHIGSNHDPARSNEAASTSATTSPSCASDHRTASGQTSGNPPAGPFPSSPAPPSNVSPNGAATAESTTAGNRPDYMLSEEEFQVQLALAISASNSDYRDDPEKDQIRTATMLSLGGRGIDSTGDKVEEAAAETLSRHYWEYNVIDYEERVVDGFYDVYGLSPDSAIQGKMPSLTNLETNLGNSGFEVSLVNRTVDPTLEELVQIAQCIALDCPITNVGVQRLAELVSGHMGGPVRDANIISARWMERSTELRTSLQTSVLPIGSITIGLSRHRALLFKVLADNIKMPCRLLKGIHYTGVEDGAINVIKLEDGREFLVDLMADPGTLIPADNSSAKDASYKPINPKMSTIPTFPSLIDAEVVYSGPKPNHGEGSSRNSAIGSSLEMEKRPSTEKAESFWGAIGDTGVGSSGISNRATQLDHLPSSAFENSRYRMNRGAHAVDGARVNQNVVPYAQNNLEDSNNLFADLNPFQINGTGKAPLYNKPVENKVDELQRPRNNLASYTKNIRAHNEVPKKKEYDYLDGIVPKVNREPNGYNPSSSASASSAINTGGFKSTAQSNMSEYLQGGTVERENNVNGFHDRRKFTHERFMETNSKLKDPESCNSSFDSISSRVDPVFDDVDVGESEIPWEDLVIGERIGLGSYGEVYHADWNGTEVAVKKFLDQDFSGAALSEFKREVRIMRRLRHPNVVLFMGAVTRPPNLSIISEFLPRGSLYRIIHRPHCQIEEKRRLKMALDVARGMNCLHSSNPTIVHRDLKSPNLLVDKNWNVKVGDFGLSRLKHNTFLSSKSTAGTPEWMAPEVLRNENSNEKCDIYSFGVILWELATLKLPWSGMNPMQVVGAVGFQNRRLDIPKEVDPHVARIIWQCWQTDPNLRPSFSELTVALKPLQRLVIPSNVDDKESQ</sequence>
<dbReference type="InterPro" id="IPR001245">
    <property type="entry name" value="Ser-Thr/Tyr_kinase_cat_dom"/>
</dbReference>
<feature type="compositionally biased region" description="Pro residues" evidence="13">
    <location>
        <begin position="49"/>
        <end position="62"/>
    </location>
</feature>
<evidence type="ECO:0000256" key="1">
    <source>
        <dbReference type="ARBA" id="ARBA00004370"/>
    </source>
</evidence>
<dbReference type="EMBL" id="JBEDUW010000006">
    <property type="protein sequence ID" value="KAK9919631.1"/>
    <property type="molecule type" value="Genomic_DNA"/>
</dbReference>
<dbReference type="InterPro" id="IPR011009">
    <property type="entry name" value="Kinase-like_dom_sf"/>
</dbReference>
<evidence type="ECO:0000256" key="10">
    <source>
        <dbReference type="ARBA" id="ARBA00047899"/>
    </source>
</evidence>
<evidence type="ECO:0000256" key="7">
    <source>
        <dbReference type="ARBA" id="ARBA00022777"/>
    </source>
</evidence>
<proteinExistence type="inferred from homology"/>
<keyword evidence="6 12" id="KW-0547">Nucleotide-binding</keyword>
<dbReference type="PROSITE" id="PS00108">
    <property type="entry name" value="PROTEIN_KINASE_ST"/>
    <property type="match status" value="1"/>
</dbReference>
<evidence type="ECO:0000313" key="15">
    <source>
        <dbReference type="EMBL" id="KAK9919631.1"/>
    </source>
</evidence>
<keyword evidence="9" id="KW-0472">Membrane</keyword>
<organism evidence="15 16">
    <name type="scientific">Rubus argutus</name>
    <name type="common">Southern blackberry</name>
    <dbReference type="NCBI Taxonomy" id="59490"/>
    <lineage>
        <taxon>Eukaryota</taxon>
        <taxon>Viridiplantae</taxon>
        <taxon>Streptophyta</taxon>
        <taxon>Embryophyta</taxon>
        <taxon>Tracheophyta</taxon>
        <taxon>Spermatophyta</taxon>
        <taxon>Magnoliopsida</taxon>
        <taxon>eudicotyledons</taxon>
        <taxon>Gunneridae</taxon>
        <taxon>Pentapetalae</taxon>
        <taxon>rosids</taxon>
        <taxon>fabids</taxon>
        <taxon>Rosales</taxon>
        <taxon>Rosaceae</taxon>
        <taxon>Rosoideae</taxon>
        <taxon>Rosoideae incertae sedis</taxon>
        <taxon>Rubus</taxon>
    </lineage>
</organism>
<keyword evidence="7" id="KW-0418">Kinase</keyword>
<comment type="subcellular location">
    <subcellularLocation>
        <location evidence="1">Membrane</location>
    </subcellularLocation>
</comment>
<evidence type="ECO:0000256" key="5">
    <source>
        <dbReference type="ARBA" id="ARBA00022679"/>
    </source>
</evidence>
<dbReference type="GO" id="GO:0005524">
    <property type="term" value="F:ATP binding"/>
    <property type="evidence" value="ECO:0007669"/>
    <property type="project" value="UniProtKB-UniRule"/>
</dbReference>
<evidence type="ECO:0000256" key="2">
    <source>
        <dbReference type="ARBA" id="ARBA00010507"/>
    </source>
</evidence>
<feature type="domain" description="Protein kinase" evidence="14">
    <location>
        <begin position="639"/>
        <end position="898"/>
    </location>
</feature>
<dbReference type="Gene3D" id="1.10.510.10">
    <property type="entry name" value="Transferase(Phosphotransferase) domain 1"/>
    <property type="match status" value="1"/>
</dbReference>
<dbReference type="GO" id="GO:0004674">
    <property type="term" value="F:protein serine/threonine kinase activity"/>
    <property type="evidence" value="ECO:0007669"/>
    <property type="project" value="UniProtKB-KW"/>
</dbReference>
<dbReference type="PROSITE" id="PS00107">
    <property type="entry name" value="PROTEIN_KINASE_ATP"/>
    <property type="match status" value="1"/>
</dbReference>
<evidence type="ECO:0000256" key="4">
    <source>
        <dbReference type="ARBA" id="ARBA00022527"/>
    </source>
</evidence>
<keyword evidence="4" id="KW-0723">Serine/threonine-protein kinase</keyword>
<feature type="compositionally biased region" description="Polar residues" evidence="13">
    <location>
        <begin position="378"/>
        <end position="387"/>
    </location>
</feature>
<dbReference type="PANTHER" id="PTHR44329:SF284">
    <property type="entry name" value="SERINE_THREONINE-PROTEIN KINASE EDR1-LIKE ISOFORM X2"/>
    <property type="match status" value="1"/>
</dbReference>
<dbReference type="SMART" id="SM00220">
    <property type="entry name" value="S_TKc"/>
    <property type="match status" value="1"/>
</dbReference>
<feature type="region of interest" description="Disordered" evidence="13">
    <location>
        <begin position="1"/>
        <end position="79"/>
    </location>
</feature>
<evidence type="ECO:0000256" key="9">
    <source>
        <dbReference type="ARBA" id="ARBA00023136"/>
    </source>
</evidence>
<evidence type="ECO:0000256" key="12">
    <source>
        <dbReference type="PROSITE-ProRule" id="PRU10141"/>
    </source>
</evidence>
<name>A0AAW1W724_RUBAR</name>
<evidence type="ECO:0000259" key="14">
    <source>
        <dbReference type="PROSITE" id="PS50011"/>
    </source>
</evidence>
<evidence type="ECO:0000256" key="11">
    <source>
        <dbReference type="ARBA" id="ARBA00048679"/>
    </source>
</evidence>
<evidence type="ECO:0000256" key="8">
    <source>
        <dbReference type="ARBA" id="ARBA00022840"/>
    </source>
</evidence>
<gene>
    <name evidence="15" type="ORF">M0R45_028217</name>
</gene>
<evidence type="ECO:0000313" key="16">
    <source>
        <dbReference type="Proteomes" id="UP001457282"/>
    </source>
</evidence>
<dbReference type="Proteomes" id="UP001457282">
    <property type="component" value="Unassembled WGS sequence"/>
</dbReference>
<keyword evidence="5" id="KW-0808">Transferase</keyword>
<dbReference type="EC" id="2.7.11.1" evidence="3"/>
<comment type="catalytic activity">
    <reaction evidence="10">
        <text>L-threonyl-[protein] + ATP = O-phospho-L-threonyl-[protein] + ADP + H(+)</text>
        <dbReference type="Rhea" id="RHEA:46608"/>
        <dbReference type="Rhea" id="RHEA-COMP:11060"/>
        <dbReference type="Rhea" id="RHEA-COMP:11605"/>
        <dbReference type="ChEBI" id="CHEBI:15378"/>
        <dbReference type="ChEBI" id="CHEBI:30013"/>
        <dbReference type="ChEBI" id="CHEBI:30616"/>
        <dbReference type="ChEBI" id="CHEBI:61977"/>
        <dbReference type="ChEBI" id="CHEBI:456216"/>
        <dbReference type="EC" id="2.7.11.1"/>
    </reaction>
</comment>
<evidence type="ECO:0000256" key="6">
    <source>
        <dbReference type="ARBA" id="ARBA00022741"/>
    </source>
</evidence>
<feature type="compositionally biased region" description="Basic and acidic residues" evidence="13">
    <location>
        <begin position="391"/>
        <end position="401"/>
    </location>
</feature>
<comment type="similarity">
    <text evidence="2">Belongs to the protein kinase superfamily. TKL Ser/Thr protein kinase family. RAF subfamily.</text>
</comment>
<dbReference type="FunFam" id="3.30.200.20:FF:000060">
    <property type="entry name" value="Serine/threonine-protein kinase isoform 1"/>
    <property type="match status" value="1"/>
</dbReference>
<dbReference type="FunFam" id="1.10.510.10:FF:000476">
    <property type="entry name" value="PAS domain-containing protein tyrosine kinase family protein"/>
    <property type="match status" value="1"/>
</dbReference>
<evidence type="ECO:0000256" key="13">
    <source>
        <dbReference type="SAM" id="MobiDB-lite"/>
    </source>
</evidence>
<dbReference type="InterPro" id="IPR017441">
    <property type="entry name" value="Protein_kinase_ATP_BS"/>
</dbReference>
<feature type="binding site" evidence="12">
    <location>
        <position position="667"/>
    </location>
    <ligand>
        <name>ATP</name>
        <dbReference type="ChEBI" id="CHEBI:30616"/>
    </ligand>
</feature>
<dbReference type="PROSITE" id="PS50011">
    <property type="entry name" value="PROTEIN_KINASE_DOM"/>
    <property type="match status" value="1"/>
</dbReference>
<dbReference type="Pfam" id="PF14381">
    <property type="entry name" value="EDR1_CTR1_ARMC3_pept"/>
    <property type="match status" value="1"/>
</dbReference>
<dbReference type="InterPro" id="IPR051681">
    <property type="entry name" value="Ser/Thr_Kinases-Pseudokinases"/>
</dbReference>
<feature type="region of interest" description="Disordered" evidence="13">
    <location>
        <begin position="370"/>
        <end position="401"/>
    </location>
</feature>
<dbReference type="SUPFAM" id="SSF56112">
    <property type="entry name" value="Protein kinase-like (PK-like)"/>
    <property type="match status" value="1"/>
</dbReference>
<dbReference type="Gene3D" id="3.30.200.20">
    <property type="entry name" value="Phosphorylase Kinase, domain 1"/>
    <property type="match status" value="1"/>
</dbReference>
<dbReference type="InterPro" id="IPR008271">
    <property type="entry name" value="Ser/Thr_kinase_AS"/>
</dbReference>
<dbReference type="AlphaFoldDB" id="A0AAW1W724"/>
<comment type="catalytic activity">
    <reaction evidence="11">
        <text>L-seryl-[protein] + ATP = O-phospho-L-seryl-[protein] + ADP + H(+)</text>
        <dbReference type="Rhea" id="RHEA:17989"/>
        <dbReference type="Rhea" id="RHEA-COMP:9863"/>
        <dbReference type="Rhea" id="RHEA-COMP:11604"/>
        <dbReference type="ChEBI" id="CHEBI:15378"/>
        <dbReference type="ChEBI" id="CHEBI:29999"/>
        <dbReference type="ChEBI" id="CHEBI:30616"/>
        <dbReference type="ChEBI" id="CHEBI:83421"/>
        <dbReference type="ChEBI" id="CHEBI:456216"/>
        <dbReference type="EC" id="2.7.11.1"/>
    </reaction>
</comment>
<dbReference type="GO" id="GO:0016020">
    <property type="term" value="C:membrane"/>
    <property type="evidence" value="ECO:0007669"/>
    <property type="project" value="UniProtKB-SubCell"/>
</dbReference>
<evidence type="ECO:0000256" key="3">
    <source>
        <dbReference type="ARBA" id="ARBA00012513"/>
    </source>
</evidence>
<reference evidence="15 16" key="1">
    <citation type="journal article" date="2023" name="G3 (Bethesda)">
        <title>A chromosome-length genome assembly and annotation of blackberry (Rubus argutus, cv. 'Hillquist').</title>
        <authorList>
            <person name="Bruna T."/>
            <person name="Aryal R."/>
            <person name="Dudchenko O."/>
            <person name="Sargent D.J."/>
            <person name="Mead D."/>
            <person name="Buti M."/>
            <person name="Cavallini A."/>
            <person name="Hytonen T."/>
            <person name="Andres J."/>
            <person name="Pham M."/>
            <person name="Weisz D."/>
            <person name="Mascagni F."/>
            <person name="Usai G."/>
            <person name="Natali L."/>
            <person name="Bassil N."/>
            <person name="Fernandez G.E."/>
            <person name="Lomsadze A."/>
            <person name="Armour M."/>
            <person name="Olukolu B."/>
            <person name="Poorten T."/>
            <person name="Britton C."/>
            <person name="Davik J."/>
            <person name="Ashrafi H."/>
            <person name="Aiden E.L."/>
            <person name="Borodovsky M."/>
            <person name="Worthington M."/>
        </authorList>
    </citation>
    <scope>NUCLEOTIDE SEQUENCE [LARGE SCALE GENOMIC DNA]</scope>
    <source>
        <strain evidence="15">PI 553951</strain>
    </source>
</reference>
<feature type="compositionally biased region" description="Low complexity" evidence="13">
    <location>
        <begin position="19"/>
        <end position="34"/>
    </location>
</feature>
<protein>
    <recommendedName>
        <fullName evidence="3">non-specific serine/threonine protein kinase</fullName>
        <ecNumber evidence="3">2.7.11.1</ecNumber>
    </recommendedName>
</protein>
<dbReference type="InterPro" id="IPR000719">
    <property type="entry name" value="Prot_kinase_dom"/>
</dbReference>
<dbReference type="InterPro" id="IPR055164">
    <property type="entry name" value="EDR1/CTR1/ARMC3-like_pept-like"/>
</dbReference>
<accession>A0AAW1W724</accession>
<dbReference type="PANTHER" id="PTHR44329">
    <property type="entry name" value="SERINE/THREONINE-PROTEIN KINASE TNNI3K-RELATED"/>
    <property type="match status" value="1"/>
</dbReference>